<proteinExistence type="predicted"/>
<accession>A0A1A7RDB9</accession>
<dbReference type="Gene3D" id="2.40.128.520">
    <property type="match status" value="1"/>
</dbReference>
<dbReference type="Pfam" id="PF09917">
    <property type="entry name" value="DUF2147"/>
    <property type="match status" value="1"/>
</dbReference>
<feature type="domain" description="DUF2147" evidence="2">
    <location>
        <begin position="30"/>
        <end position="151"/>
    </location>
</feature>
<dbReference type="EMBL" id="LZDS01000001">
    <property type="protein sequence ID" value="OBX29951.1"/>
    <property type="molecule type" value="Genomic_DNA"/>
</dbReference>
<dbReference type="RefSeq" id="WP_067761227.1">
    <property type="nucleotide sequence ID" value="NZ_LZDS01000001.1"/>
</dbReference>
<sequence length="153" mass="16545">MTSHKISTLLFGLCTTLSLSTFAAGDPLVGTWKTIDDRTGYSLSDVVIRKDKDNHYSATIINTRNIPGATHYDICAKCSGAQKNQPLIGLTTMTGLTADPSQENSFVGGVILDPKSGQQYHARARLMSNGKHLVIHGRLEGSSLGRNVTWVKN</sequence>
<gene>
    <name evidence="3" type="ORF">A9J31_00065</name>
</gene>
<organism evidence="3 4">
    <name type="scientific">Acinetobacter gandensis</name>
    <dbReference type="NCBI Taxonomy" id="1443941"/>
    <lineage>
        <taxon>Bacteria</taxon>
        <taxon>Pseudomonadati</taxon>
        <taxon>Pseudomonadota</taxon>
        <taxon>Gammaproteobacteria</taxon>
        <taxon>Moraxellales</taxon>
        <taxon>Moraxellaceae</taxon>
        <taxon>Acinetobacter</taxon>
    </lineage>
</organism>
<feature type="signal peptide" evidence="1">
    <location>
        <begin position="1"/>
        <end position="23"/>
    </location>
</feature>
<keyword evidence="4" id="KW-1185">Reference proteome</keyword>
<reference evidence="4" key="1">
    <citation type="submission" date="2016-06" db="EMBL/GenBank/DDBJ databases">
        <authorList>
            <person name="Radolfova-Krizova L."/>
            <person name="Nemec A."/>
        </authorList>
    </citation>
    <scope>NUCLEOTIDE SEQUENCE [LARGE SCALE GENOMIC DNA]</scope>
    <source>
        <strain evidence="4">ANC 4275</strain>
    </source>
</reference>
<dbReference type="AlphaFoldDB" id="A0A1A7RDB9"/>
<evidence type="ECO:0000259" key="2">
    <source>
        <dbReference type="Pfam" id="PF09917"/>
    </source>
</evidence>
<evidence type="ECO:0000313" key="4">
    <source>
        <dbReference type="Proteomes" id="UP000185753"/>
    </source>
</evidence>
<keyword evidence="1" id="KW-0732">Signal</keyword>
<comment type="caution">
    <text evidence="3">The sequence shown here is derived from an EMBL/GenBank/DDBJ whole genome shotgun (WGS) entry which is preliminary data.</text>
</comment>
<evidence type="ECO:0000256" key="1">
    <source>
        <dbReference type="SAM" id="SignalP"/>
    </source>
</evidence>
<dbReference type="PANTHER" id="PTHR36919">
    <property type="entry name" value="BLR1215 PROTEIN"/>
    <property type="match status" value="1"/>
</dbReference>
<name>A0A1A7RDB9_9GAMM</name>
<protein>
    <recommendedName>
        <fullName evidence="2">DUF2147 domain-containing protein</fullName>
    </recommendedName>
</protein>
<evidence type="ECO:0000313" key="3">
    <source>
        <dbReference type="EMBL" id="OBX29951.1"/>
    </source>
</evidence>
<dbReference type="Proteomes" id="UP000185753">
    <property type="component" value="Unassembled WGS sequence"/>
</dbReference>
<feature type="chain" id="PRO_5008360811" description="DUF2147 domain-containing protein" evidence="1">
    <location>
        <begin position="24"/>
        <end position="153"/>
    </location>
</feature>
<dbReference type="PANTHER" id="PTHR36919:SF3">
    <property type="entry name" value="BLL5882 PROTEIN"/>
    <property type="match status" value="1"/>
</dbReference>
<dbReference type="OrthoDB" id="9814399at2"/>
<dbReference type="InterPro" id="IPR019223">
    <property type="entry name" value="DUF2147"/>
</dbReference>
<dbReference type="STRING" id="1443941.A9J31_00065"/>